<accession>A0ABT7Z607</accession>
<organism evidence="1 2">
    <name type="scientific">Streptomyces ficellus</name>
    <dbReference type="NCBI Taxonomy" id="1977088"/>
    <lineage>
        <taxon>Bacteria</taxon>
        <taxon>Bacillati</taxon>
        <taxon>Actinomycetota</taxon>
        <taxon>Actinomycetes</taxon>
        <taxon>Kitasatosporales</taxon>
        <taxon>Streptomycetaceae</taxon>
        <taxon>Streptomyces</taxon>
    </lineage>
</organism>
<dbReference type="RefSeq" id="WP_290111969.1">
    <property type="nucleotide sequence ID" value="NZ_JAUEPL010000015.1"/>
</dbReference>
<evidence type="ECO:0000313" key="2">
    <source>
        <dbReference type="Proteomes" id="UP001174050"/>
    </source>
</evidence>
<keyword evidence="2" id="KW-1185">Reference proteome</keyword>
<comment type="caution">
    <text evidence="1">The sequence shown here is derived from an EMBL/GenBank/DDBJ whole genome shotgun (WGS) entry which is preliminary data.</text>
</comment>
<proteinExistence type="predicted"/>
<protein>
    <submittedName>
        <fullName evidence="1">Uncharacterized protein</fullName>
    </submittedName>
</protein>
<evidence type="ECO:0000313" key="1">
    <source>
        <dbReference type="EMBL" id="MDN3294934.1"/>
    </source>
</evidence>
<sequence>MPTARASAPLTDGERSALGSAVDALAAPDPVDRHLRPAAG</sequence>
<gene>
    <name evidence="1" type="ORF">QWM81_12905</name>
</gene>
<dbReference type="Proteomes" id="UP001174050">
    <property type="component" value="Unassembled WGS sequence"/>
</dbReference>
<name>A0ABT7Z607_9ACTN</name>
<dbReference type="EMBL" id="JAUEPL010000015">
    <property type="protein sequence ID" value="MDN3294934.1"/>
    <property type="molecule type" value="Genomic_DNA"/>
</dbReference>
<reference evidence="1" key="1">
    <citation type="submission" date="2023-06" db="EMBL/GenBank/DDBJ databases">
        <title>WGS-Sequencing of Streptomyces ficellus isolate 21 collected from sand in Gara Djebilet Iron Mine in Algeria.</title>
        <authorList>
            <person name="Zegers G.P."/>
            <person name="Gomez A."/>
            <person name="Gueddou A."/>
            <person name="Zahara A.F."/>
            <person name="Worth M."/>
            <person name="Sevigny J.L."/>
            <person name="Tisa L."/>
        </authorList>
    </citation>
    <scope>NUCLEOTIDE SEQUENCE</scope>
    <source>
        <strain evidence="1">AS11</strain>
    </source>
</reference>